<sequence>MGILVYKVLLGVLVISVMMAMLDRSILIFIEENLPYVQKQHEAFLNKKELDKQIKDLKSNPIKEEGGVAPTMSDRNEMIINSLANAEPGRDMGHTYADSFCRATTNAITTQEEKCKKLTPYNCKQVDCCILLNGAKCVSGGQDGPNFFHEDKKVGDDYHYYYKNKCYGEGC</sequence>
<feature type="transmembrane region" description="Helical" evidence="1">
    <location>
        <begin position="6"/>
        <end position="30"/>
    </location>
</feature>
<evidence type="ECO:0000256" key="1">
    <source>
        <dbReference type="SAM" id="Phobius"/>
    </source>
</evidence>
<keyword evidence="1" id="KW-0472">Membrane</keyword>
<dbReference type="EMBL" id="MN740207">
    <property type="protein sequence ID" value="QHT93350.1"/>
    <property type="molecule type" value="Genomic_DNA"/>
</dbReference>
<evidence type="ECO:0000313" key="2">
    <source>
        <dbReference type="EMBL" id="QHT93350.1"/>
    </source>
</evidence>
<keyword evidence="1" id="KW-0812">Transmembrane</keyword>
<dbReference type="AlphaFoldDB" id="A0A6C0IL38"/>
<keyword evidence="1" id="KW-1133">Transmembrane helix</keyword>
<name>A0A6C0IL38_9ZZZZ</name>
<reference evidence="2" key="1">
    <citation type="journal article" date="2020" name="Nature">
        <title>Giant virus diversity and host interactions through global metagenomics.</title>
        <authorList>
            <person name="Schulz F."/>
            <person name="Roux S."/>
            <person name="Paez-Espino D."/>
            <person name="Jungbluth S."/>
            <person name="Walsh D.A."/>
            <person name="Denef V.J."/>
            <person name="McMahon K.D."/>
            <person name="Konstantinidis K.T."/>
            <person name="Eloe-Fadrosh E.A."/>
            <person name="Kyrpides N.C."/>
            <person name="Woyke T."/>
        </authorList>
    </citation>
    <scope>NUCLEOTIDE SEQUENCE</scope>
    <source>
        <strain evidence="2">GVMAG-M-3300024252-29</strain>
    </source>
</reference>
<organism evidence="2">
    <name type="scientific">viral metagenome</name>
    <dbReference type="NCBI Taxonomy" id="1070528"/>
    <lineage>
        <taxon>unclassified sequences</taxon>
        <taxon>metagenomes</taxon>
        <taxon>organismal metagenomes</taxon>
    </lineage>
</organism>
<accession>A0A6C0IL38</accession>
<protein>
    <submittedName>
        <fullName evidence="2">Uncharacterized protein</fullName>
    </submittedName>
</protein>
<proteinExistence type="predicted"/>